<evidence type="ECO:0000256" key="1">
    <source>
        <dbReference type="SAM" id="MobiDB-lite"/>
    </source>
</evidence>
<keyword evidence="2" id="KW-1133">Transmembrane helix</keyword>
<keyword evidence="2" id="KW-0472">Membrane</keyword>
<evidence type="ECO:0000313" key="6">
    <source>
        <dbReference type="Proteomes" id="UP000011715"/>
    </source>
</evidence>
<dbReference type="EMBL" id="GL876976">
    <property type="protein sequence ID" value="KLU91083.1"/>
    <property type="molecule type" value="Genomic_DNA"/>
</dbReference>
<dbReference type="Proteomes" id="UP000011715">
    <property type="component" value="Unassembled WGS sequence"/>
</dbReference>
<evidence type="ECO:0000313" key="5">
    <source>
        <dbReference type="EnsemblFungi" id="MAPG_09606T0"/>
    </source>
</evidence>
<name>A0A0C4EAD7_MAGP6</name>
<dbReference type="EMBL" id="ADBL01002457">
    <property type="status" value="NOT_ANNOTATED_CDS"/>
    <property type="molecule type" value="Genomic_DNA"/>
</dbReference>
<feature type="region of interest" description="Disordered" evidence="1">
    <location>
        <begin position="131"/>
        <end position="164"/>
    </location>
</feature>
<reference evidence="4" key="3">
    <citation type="submission" date="2011-03" db="EMBL/GenBank/DDBJ databases">
        <title>Annotation of Magnaporthe poae ATCC 64411.</title>
        <authorList>
            <person name="Ma L.-J."/>
            <person name="Dead R."/>
            <person name="Young S.K."/>
            <person name="Zeng Q."/>
            <person name="Gargeya S."/>
            <person name="Fitzgerald M."/>
            <person name="Haas B."/>
            <person name="Abouelleil A."/>
            <person name="Alvarado L."/>
            <person name="Arachchi H.M."/>
            <person name="Berlin A."/>
            <person name="Brown A."/>
            <person name="Chapman S.B."/>
            <person name="Chen Z."/>
            <person name="Dunbar C."/>
            <person name="Freedman E."/>
            <person name="Gearin G."/>
            <person name="Gellesch M."/>
            <person name="Goldberg J."/>
            <person name="Griggs A."/>
            <person name="Gujja S."/>
            <person name="Heiman D."/>
            <person name="Howarth C."/>
            <person name="Larson L."/>
            <person name="Lui A."/>
            <person name="MacDonald P.J.P."/>
            <person name="Mehta T."/>
            <person name="Montmayeur A."/>
            <person name="Murphy C."/>
            <person name="Neiman D."/>
            <person name="Pearson M."/>
            <person name="Priest M."/>
            <person name="Roberts A."/>
            <person name="Saif S."/>
            <person name="Shea T."/>
            <person name="Shenoy N."/>
            <person name="Sisk P."/>
            <person name="Stolte C."/>
            <person name="Sykes S."/>
            <person name="Yandava C."/>
            <person name="Wortman J."/>
            <person name="Nusbaum C."/>
            <person name="Birren B."/>
        </authorList>
    </citation>
    <scope>NUCLEOTIDE SEQUENCE</scope>
    <source>
        <strain evidence="4">ATCC 64411</strain>
    </source>
</reference>
<feature type="signal peptide" evidence="3">
    <location>
        <begin position="1"/>
        <end position="19"/>
    </location>
</feature>
<feature type="compositionally biased region" description="Basic residues" evidence="1">
    <location>
        <begin position="236"/>
        <end position="247"/>
    </location>
</feature>
<reference evidence="5" key="5">
    <citation type="submission" date="2015-06" db="UniProtKB">
        <authorList>
            <consortium name="EnsemblFungi"/>
        </authorList>
    </citation>
    <scope>IDENTIFICATION</scope>
    <source>
        <strain evidence="5">ATCC 64411</strain>
    </source>
</reference>
<feature type="chain" id="PRO_5009385872" evidence="3">
    <location>
        <begin position="20"/>
        <end position="247"/>
    </location>
</feature>
<evidence type="ECO:0000313" key="4">
    <source>
        <dbReference type="EMBL" id="KLU91083.1"/>
    </source>
</evidence>
<accession>A0A0C4EAD7</accession>
<keyword evidence="6" id="KW-1185">Reference proteome</keyword>
<sequence length="247" mass="27177">FFVFFVFFGFFGFFGSTKDAPPALVLLLAIFPPRYLHKRRASDWAECCPSARASVRTGPAPPDSRIPPTHSTHDAVRFNRRSSALFLVPAASISGAYVLGYSAAAISLAPHESDGKGELNERALTEVNRDRHGGLGLSGAHRPWLSSRGREQQKKKKKRASILLSRKGDGVVGPVRRPIPLDDSHGSPLGCHHTVHSTGFFGVQSACMHNNGLHVRWMHQPTRASAKGTRPTPREQKKKKKRGCMLR</sequence>
<organism evidence="5 6">
    <name type="scientific">Magnaporthiopsis poae (strain ATCC 64411 / 73-15)</name>
    <name type="common">Kentucky bluegrass fungus</name>
    <name type="synonym">Magnaporthe poae</name>
    <dbReference type="NCBI Taxonomy" id="644358"/>
    <lineage>
        <taxon>Eukaryota</taxon>
        <taxon>Fungi</taxon>
        <taxon>Dikarya</taxon>
        <taxon>Ascomycota</taxon>
        <taxon>Pezizomycotina</taxon>
        <taxon>Sordariomycetes</taxon>
        <taxon>Sordariomycetidae</taxon>
        <taxon>Magnaporthales</taxon>
        <taxon>Magnaporthaceae</taxon>
        <taxon>Magnaporthiopsis</taxon>
    </lineage>
</organism>
<dbReference type="AlphaFoldDB" id="A0A0C4EAD7"/>
<dbReference type="VEuPathDB" id="FungiDB:MAPG_09606"/>
<keyword evidence="3" id="KW-0732">Signal</keyword>
<keyword evidence="2" id="KW-0812">Transmembrane</keyword>
<feature type="transmembrane region" description="Helical" evidence="2">
    <location>
        <begin position="6"/>
        <end position="31"/>
    </location>
</feature>
<reference evidence="6" key="1">
    <citation type="submission" date="2010-05" db="EMBL/GenBank/DDBJ databases">
        <title>The genome sequence of Magnaporthe poae strain ATCC 64411.</title>
        <authorList>
            <person name="Ma L.-J."/>
            <person name="Dead R."/>
            <person name="Young S."/>
            <person name="Zeng Q."/>
            <person name="Koehrsen M."/>
            <person name="Alvarado L."/>
            <person name="Berlin A."/>
            <person name="Chapman S.B."/>
            <person name="Chen Z."/>
            <person name="Freedman E."/>
            <person name="Gellesch M."/>
            <person name="Goldberg J."/>
            <person name="Griggs A."/>
            <person name="Gujja S."/>
            <person name="Heilman E.R."/>
            <person name="Heiman D."/>
            <person name="Hepburn T."/>
            <person name="Howarth C."/>
            <person name="Jen D."/>
            <person name="Larson L."/>
            <person name="Mehta T."/>
            <person name="Neiman D."/>
            <person name="Pearson M."/>
            <person name="Roberts A."/>
            <person name="Saif S."/>
            <person name="Shea T."/>
            <person name="Shenoy N."/>
            <person name="Sisk P."/>
            <person name="Stolte C."/>
            <person name="Sykes S."/>
            <person name="Walk T."/>
            <person name="White J."/>
            <person name="Yandava C."/>
            <person name="Haas B."/>
            <person name="Nusbaum C."/>
            <person name="Birren B."/>
        </authorList>
    </citation>
    <scope>NUCLEOTIDE SEQUENCE [LARGE SCALE GENOMIC DNA]</scope>
    <source>
        <strain evidence="6">ATCC 64411 / 73-15</strain>
    </source>
</reference>
<feature type="transmembrane region" description="Helical" evidence="2">
    <location>
        <begin position="84"/>
        <end position="104"/>
    </location>
</feature>
<protein>
    <submittedName>
        <fullName evidence="4 5">Uncharacterized protein</fullName>
    </submittedName>
</protein>
<reference evidence="5" key="4">
    <citation type="journal article" date="2015" name="G3 (Bethesda)">
        <title>Genome sequences of three phytopathogenic species of the Magnaporthaceae family of fungi.</title>
        <authorList>
            <person name="Okagaki L.H."/>
            <person name="Nunes C.C."/>
            <person name="Sailsbery J."/>
            <person name="Clay B."/>
            <person name="Brown D."/>
            <person name="John T."/>
            <person name="Oh Y."/>
            <person name="Young N."/>
            <person name="Fitzgerald M."/>
            <person name="Haas B.J."/>
            <person name="Zeng Q."/>
            <person name="Young S."/>
            <person name="Adiconis X."/>
            <person name="Fan L."/>
            <person name="Levin J.Z."/>
            <person name="Mitchell T.K."/>
            <person name="Okubara P.A."/>
            <person name="Farman M.L."/>
            <person name="Kohn L.M."/>
            <person name="Birren B."/>
            <person name="Ma L.-J."/>
            <person name="Dean R.A."/>
        </authorList>
    </citation>
    <scope>NUCLEOTIDE SEQUENCE</scope>
    <source>
        <strain evidence="5">ATCC 64411 / 73-15</strain>
    </source>
</reference>
<evidence type="ECO:0000256" key="3">
    <source>
        <dbReference type="SAM" id="SignalP"/>
    </source>
</evidence>
<dbReference type="EnsemblFungi" id="MAPG_09606T0">
    <property type="protein sequence ID" value="MAPG_09606T0"/>
    <property type="gene ID" value="MAPG_09606"/>
</dbReference>
<proteinExistence type="predicted"/>
<evidence type="ECO:0000256" key="2">
    <source>
        <dbReference type="SAM" id="Phobius"/>
    </source>
</evidence>
<reference evidence="4" key="2">
    <citation type="submission" date="2010-05" db="EMBL/GenBank/DDBJ databases">
        <title>The Genome Sequence of Magnaporthe poae strain ATCC 64411.</title>
        <authorList>
            <consortium name="The Broad Institute Genome Sequencing Platform"/>
            <consortium name="Broad Institute Genome Sequencing Center for Infectious Disease"/>
            <person name="Ma L.-J."/>
            <person name="Dead R."/>
            <person name="Young S."/>
            <person name="Zeng Q."/>
            <person name="Koehrsen M."/>
            <person name="Alvarado L."/>
            <person name="Berlin A."/>
            <person name="Chapman S.B."/>
            <person name="Chen Z."/>
            <person name="Freedman E."/>
            <person name="Gellesch M."/>
            <person name="Goldberg J."/>
            <person name="Griggs A."/>
            <person name="Gujja S."/>
            <person name="Heilman E.R."/>
            <person name="Heiman D."/>
            <person name="Hepburn T."/>
            <person name="Howarth C."/>
            <person name="Jen D."/>
            <person name="Larson L."/>
            <person name="Mehta T."/>
            <person name="Neiman D."/>
            <person name="Pearson M."/>
            <person name="Roberts A."/>
            <person name="Saif S."/>
            <person name="Shea T."/>
            <person name="Shenoy N."/>
            <person name="Sisk P."/>
            <person name="Stolte C."/>
            <person name="Sykes S."/>
            <person name="Walk T."/>
            <person name="White J."/>
            <person name="Yandava C."/>
            <person name="Haas B."/>
            <person name="Nusbaum C."/>
            <person name="Birren B."/>
        </authorList>
    </citation>
    <scope>NUCLEOTIDE SEQUENCE</scope>
    <source>
        <strain evidence="4">ATCC 64411</strain>
    </source>
</reference>
<feature type="region of interest" description="Disordered" evidence="1">
    <location>
        <begin position="221"/>
        <end position="247"/>
    </location>
</feature>
<gene>
    <name evidence="4" type="ORF">MAPG_09606</name>
</gene>